<dbReference type="OrthoDB" id="192832at2759"/>
<dbReference type="Proteomes" id="UP000518752">
    <property type="component" value="Unassembled WGS sequence"/>
</dbReference>
<accession>A0A8H5CX94</accession>
<evidence type="ECO:0000313" key="2">
    <source>
        <dbReference type="Proteomes" id="UP000518752"/>
    </source>
</evidence>
<organism evidence="1 2">
    <name type="scientific">Collybiopsis confluens</name>
    <dbReference type="NCBI Taxonomy" id="2823264"/>
    <lineage>
        <taxon>Eukaryota</taxon>
        <taxon>Fungi</taxon>
        <taxon>Dikarya</taxon>
        <taxon>Basidiomycota</taxon>
        <taxon>Agaricomycotina</taxon>
        <taxon>Agaricomycetes</taxon>
        <taxon>Agaricomycetidae</taxon>
        <taxon>Agaricales</taxon>
        <taxon>Marasmiineae</taxon>
        <taxon>Omphalotaceae</taxon>
        <taxon>Collybiopsis</taxon>
    </lineage>
</organism>
<sequence>MINLSTKLLYTQVLIAPCPLDDVRLAPRPPITAMSTLTSTKVVALRSRTVHLDRLSMKAVEDGWSLSAKFAMERTPEFIKVWSWARYDYTVPLSVRYGSPILDTEFWGNPVAYFPNTSCDFSSKFGPHQIIFDCGDWAGQDTVYAASGCPSTCVDFVNNNPAAFENAYFEFNSITVYEPQSWSIYPRRHHGIKRGH</sequence>
<gene>
    <name evidence="1" type="ORF">D9757_012197</name>
</gene>
<protein>
    <submittedName>
        <fullName evidence="1">Uncharacterized protein</fullName>
    </submittedName>
</protein>
<reference evidence="1 2" key="1">
    <citation type="journal article" date="2020" name="ISME J.">
        <title>Uncovering the hidden diversity of litter-decomposition mechanisms in mushroom-forming fungi.</title>
        <authorList>
            <person name="Floudas D."/>
            <person name="Bentzer J."/>
            <person name="Ahren D."/>
            <person name="Johansson T."/>
            <person name="Persson P."/>
            <person name="Tunlid A."/>
        </authorList>
    </citation>
    <scope>NUCLEOTIDE SEQUENCE [LARGE SCALE GENOMIC DNA]</scope>
    <source>
        <strain evidence="1 2">CBS 406.79</strain>
    </source>
</reference>
<name>A0A8H5CX94_9AGAR</name>
<keyword evidence="2" id="KW-1185">Reference proteome</keyword>
<dbReference type="Gene3D" id="2.60.120.200">
    <property type="match status" value="1"/>
</dbReference>
<dbReference type="EMBL" id="JAACJN010000311">
    <property type="protein sequence ID" value="KAF5349074.1"/>
    <property type="molecule type" value="Genomic_DNA"/>
</dbReference>
<dbReference type="Pfam" id="PF26113">
    <property type="entry name" value="GH16_XgeA"/>
    <property type="match status" value="1"/>
</dbReference>
<evidence type="ECO:0000313" key="1">
    <source>
        <dbReference type="EMBL" id="KAF5349074.1"/>
    </source>
</evidence>
<proteinExistence type="predicted"/>
<comment type="caution">
    <text evidence="1">The sequence shown here is derived from an EMBL/GenBank/DDBJ whole genome shotgun (WGS) entry which is preliminary data.</text>
</comment>
<dbReference type="AlphaFoldDB" id="A0A8H5CX94"/>